<name>A0A316U3I8_9BASI</name>
<evidence type="ECO:0000313" key="3">
    <source>
        <dbReference type="Proteomes" id="UP000245942"/>
    </source>
</evidence>
<organism evidence="2 3">
    <name type="scientific">Pseudomicrostroma glucosiphilum</name>
    <dbReference type="NCBI Taxonomy" id="1684307"/>
    <lineage>
        <taxon>Eukaryota</taxon>
        <taxon>Fungi</taxon>
        <taxon>Dikarya</taxon>
        <taxon>Basidiomycota</taxon>
        <taxon>Ustilaginomycotina</taxon>
        <taxon>Exobasidiomycetes</taxon>
        <taxon>Microstromatales</taxon>
        <taxon>Microstromatales incertae sedis</taxon>
        <taxon>Pseudomicrostroma</taxon>
    </lineage>
</organism>
<feature type="region of interest" description="Disordered" evidence="1">
    <location>
        <begin position="282"/>
        <end position="312"/>
    </location>
</feature>
<proteinExistence type="predicted"/>
<reference evidence="2 3" key="1">
    <citation type="journal article" date="2018" name="Mol. Biol. Evol.">
        <title>Broad Genomic Sampling Reveals a Smut Pathogenic Ancestry of the Fungal Clade Ustilaginomycotina.</title>
        <authorList>
            <person name="Kijpornyongpan T."/>
            <person name="Mondo S.J."/>
            <person name="Barry K."/>
            <person name="Sandor L."/>
            <person name="Lee J."/>
            <person name="Lipzen A."/>
            <person name="Pangilinan J."/>
            <person name="LaButti K."/>
            <person name="Hainaut M."/>
            <person name="Henrissat B."/>
            <person name="Grigoriev I.V."/>
            <person name="Spatafora J.W."/>
            <person name="Aime M.C."/>
        </authorList>
    </citation>
    <scope>NUCLEOTIDE SEQUENCE [LARGE SCALE GENOMIC DNA]</scope>
    <source>
        <strain evidence="2 3">MCA 4718</strain>
    </source>
</reference>
<dbReference type="Proteomes" id="UP000245942">
    <property type="component" value="Unassembled WGS sequence"/>
</dbReference>
<dbReference type="RefSeq" id="XP_025346548.1">
    <property type="nucleotide sequence ID" value="XM_025495232.1"/>
</dbReference>
<dbReference type="EMBL" id="KZ819331">
    <property type="protein sequence ID" value="PWN19388.1"/>
    <property type="molecule type" value="Genomic_DNA"/>
</dbReference>
<feature type="region of interest" description="Disordered" evidence="1">
    <location>
        <begin position="108"/>
        <end position="157"/>
    </location>
</feature>
<keyword evidence="3" id="KW-1185">Reference proteome</keyword>
<dbReference type="GeneID" id="37016966"/>
<protein>
    <submittedName>
        <fullName evidence="2">Uncharacterized protein</fullName>
    </submittedName>
</protein>
<feature type="region of interest" description="Disordered" evidence="1">
    <location>
        <begin position="75"/>
        <end position="95"/>
    </location>
</feature>
<evidence type="ECO:0000256" key="1">
    <source>
        <dbReference type="SAM" id="MobiDB-lite"/>
    </source>
</evidence>
<feature type="compositionally biased region" description="Polar residues" evidence="1">
    <location>
        <begin position="111"/>
        <end position="121"/>
    </location>
</feature>
<dbReference type="AlphaFoldDB" id="A0A316U3I8"/>
<accession>A0A316U3I8</accession>
<sequence length="324" mass="35642">MHTTATIHIHFPLFTRRLLSPHSAYPAFLPYRSHPRPQISSTPTDLIRIHRSYPLSQVPSAPQIAQALLLSSLSADNPHPQPASTPPGLSAGLTGRRGACQVPLAHRFHSSTESQSPTESHLPTGISRPQESVAHRYHSPTDITRLPFPSAHGSTPSTTALLPTSRFLFHKATTRGSLCSGPLLLFYTRPQVLLTHRPHLQTDLSLAHRFSSSQMPFIHSLPTESTAPRSHLPAPQVPLRRRSSFLMVSMCPQIPFDHRSHSNTGPILPSLPTELTRTQLRPGDRYQSPTGPIPPQVSLVHRSHSPTGVTRSQVPLPHSLYIAP</sequence>
<gene>
    <name evidence="2" type="ORF">BCV69DRAFT_37706</name>
</gene>
<evidence type="ECO:0000313" key="2">
    <source>
        <dbReference type="EMBL" id="PWN19388.1"/>
    </source>
</evidence>